<evidence type="ECO:0000256" key="2">
    <source>
        <dbReference type="ARBA" id="ARBA00022729"/>
    </source>
</evidence>
<evidence type="ECO:0000256" key="5">
    <source>
        <dbReference type="ARBA" id="ARBA00038306"/>
    </source>
</evidence>
<dbReference type="PANTHER" id="PTHR34001:SF3">
    <property type="entry name" value="BLL7405 PROTEIN"/>
    <property type="match status" value="1"/>
</dbReference>
<dbReference type="EMBL" id="RWKW01000002">
    <property type="protein sequence ID" value="RST88309.1"/>
    <property type="molecule type" value="Genomic_DNA"/>
</dbReference>
<dbReference type="Proteomes" id="UP000278398">
    <property type="component" value="Unassembled WGS sequence"/>
</dbReference>
<comment type="caution">
    <text evidence="8">The sequence shown here is derived from an EMBL/GenBank/DDBJ whole genome shotgun (WGS) entry which is preliminary data.</text>
</comment>
<comment type="subcellular location">
    <subcellularLocation>
        <location evidence="1">Cell outer membrane</location>
    </subcellularLocation>
</comment>
<dbReference type="InterPro" id="IPR006315">
    <property type="entry name" value="OM_autotransptr_brl_dom"/>
</dbReference>
<organism evidence="8 9">
    <name type="scientific">Aquibium carbonis</name>
    <dbReference type="NCBI Taxonomy" id="2495581"/>
    <lineage>
        <taxon>Bacteria</taxon>
        <taxon>Pseudomonadati</taxon>
        <taxon>Pseudomonadota</taxon>
        <taxon>Alphaproteobacteria</taxon>
        <taxon>Hyphomicrobiales</taxon>
        <taxon>Phyllobacteriaceae</taxon>
        <taxon>Aquibium</taxon>
    </lineage>
</organism>
<dbReference type="GO" id="GO:0009279">
    <property type="term" value="C:cell outer membrane"/>
    <property type="evidence" value="ECO:0007669"/>
    <property type="project" value="UniProtKB-SubCell"/>
</dbReference>
<gene>
    <name evidence="8" type="ORF">EJC49_01000</name>
</gene>
<evidence type="ECO:0000259" key="7">
    <source>
        <dbReference type="Pfam" id="PF13505"/>
    </source>
</evidence>
<evidence type="ECO:0000313" key="8">
    <source>
        <dbReference type="EMBL" id="RST88309.1"/>
    </source>
</evidence>
<dbReference type="InterPro" id="IPR051692">
    <property type="entry name" value="OMP-like"/>
</dbReference>
<keyword evidence="2 6" id="KW-0732">Signal</keyword>
<evidence type="ECO:0000313" key="9">
    <source>
        <dbReference type="Proteomes" id="UP000278398"/>
    </source>
</evidence>
<name>A0A429Z3Q9_9HYPH</name>
<proteinExistence type="inferred from homology"/>
<dbReference type="Gene3D" id="2.40.160.20">
    <property type="match status" value="1"/>
</dbReference>
<dbReference type="Pfam" id="PF13505">
    <property type="entry name" value="OMP_b-brl"/>
    <property type="match status" value="1"/>
</dbReference>
<accession>A0A429Z3Q9</accession>
<dbReference type="SUPFAM" id="SSF56925">
    <property type="entry name" value="OMPA-like"/>
    <property type="match status" value="1"/>
</dbReference>
<feature type="chain" id="PRO_5019251149" evidence="6">
    <location>
        <begin position="33"/>
        <end position="236"/>
    </location>
</feature>
<comment type="similarity">
    <text evidence="5">Belongs to the Omp25/RopB family.</text>
</comment>
<evidence type="ECO:0000256" key="4">
    <source>
        <dbReference type="ARBA" id="ARBA00023237"/>
    </source>
</evidence>
<keyword evidence="4" id="KW-0998">Cell outer membrane</keyword>
<dbReference type="InterPro" id="IPR027385">
    <property type="entry name" value="Beta-barrel_OMP"/>
</dbReference>
<keyword evidence="3" id="KW-0472">Membrane</keyword>
<sequence length="236" mass="24798">MERQERMMRNLVRTSAIGALMLAAGYVSSANAADAVVYEPVVAMPADMYNWTGLYVGAQAGYGWGDADYTTNAGGGSSGSFDIDGAFAGLNLGYNIQHGSWVFGVEGDVSWSGIDGAGIAFDTDDISAEIKWMGSLRGRLGYAFDNVMPYVTAGVAAADTEISISGQMNASDSNMHVGWTAGIGVEVGLSRNISTSLEYRYTDLGSKDYAFASNVVATGSGELHTVGAALKWRFGQ</sequence>
<keyword evidence="9" id="KW-1185">Reference proteome</keyword>
<evidence type="ECO:0000256" key="1">
    <source>
        <dbReference type="ARBA" id="ARBA00004442"/>
    </source>
</evidence>
<protein>
    <submittedName>
        <fullName evidence="8">Porin family protein</fullName>
    </submittedName>
</protein>
<dbReference type="RefSeq" id="WP_126697583.1">
    <property type="nucleotide sequence ID" value="NZ_RWKW01000002.1"/>
</dbReference>
<evidence type="ECO:0000256" key="3">
    <source>
        <dbReference type="ARBA" id="ARBA00023136"/>
    </source>
</evidence>
<dbReference type="AlphaFoldDB" id="A0A429Z3Q9"/>
<evidence type="ECO:0000256" key="6">
    <source>
        <dbReference type="SAM" id="SignalP"/>
    </source>
</evidence>
<dbReference type="NCBIfam" id="TIGR01414">
    <property type="entry name" value="autotrans_barl"/>
    <property type="match status" value="1"/>
</dbReference>
<dbReference type="OrthoDB" id="9815357at2"/>
<reference evidence="8 9" key="1">
    <citation type="submission" date="2018-12" db="EMBL/GenBank/DDBJ databases">
        <title>Mesorhizobium carbonis sp. nov., isolated from coal mine water.</title>
        <authorList>
            <person name="Xin W."/>
            <person name="Xu Z."/>
            <person name="Xiang F."/>
            <person name="Zhang J."/>
            <person name="Xi L."/>
            <person name="Liu J."/>
        </authorList>
    </citation>
    <scope>NUCLEOTIDE SEQUENCE [LARGE SCALE GENOMIC DNA]</scope>
    <source>
        <strain evidence="8 9">B2.3</strain>
    </source>
</reference>
<feature type="domain" description="Outer membrane protein beta-barrel" evidence="7">
    <location>
        <begin position="43"/>
        <end position="234"/>
    </location>
</feature>
<dbReference type="InterPro" id="IPR011250">
    <property type="entry name" value="OMP/PagP_B-barrel"/>
</dbReference>
<dbReference type="PANTHER" id="PTHR34001">
    <property type="entry name" value="BLL7405 PROTEIN"/>
    <property type="match status" value="1"/>
</dbReference>
<feature type="signal peptide" evidence="6">
    <location>
        <begin position="1"/>
        <end position="32"/>
    </location>
</feature>